<dbReference type="Pfam" id="PF00686">
    <property type="entry name" value="CBM_20"/>
    <property type="match status" value="1"/>
</dbReference>
<feature type="domain" description="CBM20" evidence="14">
    <location>
        <begin position="510"/>
        <end position="609"/>
    </location>
</feature>
<dbReference type="InterPro" id="IPR006046">
    <property type="entry name" value="Alpha_amylase"/>
</dbReference>
<reference evidence="15" key="1">
    <citation type="submission" date="2023-05" db="EMBL/GenBank/DDBJ databases">
        <title>Streptantibioticus silvisoli sp. nov., acidotolerant actinomycetes 1 from pine litter.</title>
        <authorList>
            <person name="Swiecimska M."/>
            <person name="Golinska P."/>
            <person name="Sangal V."/>
            <person name="Wachnowicz B."/>
            <person name="Goodfellow M."/>
        </authorList>
    </citation>
    <scope>NUCLEOTIDE SEQUENCE</scope>
    <source>
        <strain evidence="15">SL13</strain>
    </source>
</reference>
<comment type="similarity">
    <text evidence="3 11">Belongs to the glycosyl hydrolase 13 family.</text>
</comment>
<dbReference type="GO" id="GO:0046872">
    <property type="term" value="F:metal ion binding"/>
    <property type="evidence" value="ECO:0007669"/>
    <property type="project" value="UniProtKB-KW"/>
</dbReference>
<evidence type="ECO:0000256" key="13">
    <source>
        <dbReference type="SAM" id="SignalP"/>
    </source>
</evidence>
<evidence type="ECO:0000256" key="1">
    <source>
        <dbReference type="ARBA" id="ARBA00000548"/>
    </source>
</evidence>
<dbReference type="SMART" id="SM00632">
    <property type="entry name" value="Aamy_C"/>
    <property type="match status" value="1"/>
</dbReference>
<evidence type="ECO:0000256" key="10">
    <source>
        <dbReference type="ARBA" id="ARBA00023295"/>
    </source>
</evidence>
<evidence type="ECO:0000256" key="12">
    <source>
        <dbReference type="RuleBase" id="RU361134"/>
    </source>
</evidence>
<keyword evidence="13" id="KW-0732">Signal</keyword>
<dbReference type="GO" id="GO:0004556">
    <property type="term" value="F:alpha-amylase activity"/>
    <property type="evidence" value="ECO:0007669"/>
    <property type="project" value="UniProtKB-UniRule"/>
</dbReference>
<keyword evidence="9 12" id="KW-0119">Carbohydrate metabolism</keyword>
<keyword evidence="8" id="KW-0106">Calcium</keyword>
<dbReference type="Pfam" id="PF00128">
    <property type="entry name" value="Alpha-amylase"/>
    <property type="match status" value="1"/>
</dbReference>
<protein>
    <recommendedName>
        <fullName evidence="5 12">Alpha-amylase</fullName>
        <ecNumber evidence="4 12">3.2.1.1</ecNumber>
    </recommendedName>
</protein>
<evidence type="ECO:0000259" key="14">
    <source>
        <dbReference type="PROSITE" id="PS51166"/>
    </source>
</evidence>
<evidence type="ECO:0000256" key="11">
    <source>
        <dbReference type="RuleBase" id="RU003615"/>
    </source>
</evidence>
<comment type="caution">
    <text evidence="15">The sequence shown here is derived from an EMBL/GenBank/DDBJ whole genome shotgun (WGS) entry which is preliminary data.</text>
</comment>
<evidence type="ECO:0000256" key="8">
    <source>
        <dbReference type="ARBA" id="ARBA00022837"/>
    </source>
</evidence>
<evidence type="ECO:0000256" key="3">
    <source>
        <dbReference type="ARBA" id="ARBA00008061"/>
    </source>
</evidence>
<dbReference type="SUPFAM" id="SSF51011">
    <property type="entry name" value="Glycosyl hydrolase domain"/>
    <property type="match status" value="1"/>
</dbReference>
<dbReference type="InterPro" id="IPR013784">
    <property type="entry name" value="Carb-bd-like_fold"/>
</dbReference>
<dbReference type="PROSITE" id="PS51166">
    <property type="entry name" value="CBM20"/>
    <property type="match status" value="1"/>
</dbReference>
<evidence type="ECO:0000256" key="5">
    <source>
        <dbReference type="ARBA" id="ARBA00017303"/>
    </source>
</evidence>
<evidence type="ECO:0000313" key="15">
    <source>
        <dbReference type="EMBL" id="MDI5968909.1"/>
    </source>
</evidence>
<evidence type="ECO:0000256" key="6">
    <source>
        <dbReference type="ARBA" id="ARBA00022723"/>
    </source>
</evidence>
<dbReference type="CDD" id="cd05808">
    <property type="entry name" value="CBM20_alpha_amylase"/>
    <property type="match status" value="1"/>
</dbReference>
<dbReference type="GO" id="GO:2001070">
    <property type="term" value="F:starch binding"/>
    <property type="evidence" value="ECO:0007669"/>
    <property type="project" value="InterPro"/>
</dbReference>
<feature type="chain" id="PRO_5041707567" description="Alpha-amylase" evidence="13">
    <location>
        <begin position="31"/>
        <end position="609"/>
    </location>
</feature>
<dbReference type="EMBL" id="JABXJJ020000006">
    <property type="protein sequence ID" value="MDI5968909.1"/>
    <property type="molecule type" value="Genomic_DNA"/>
</dbReference>
<name>A0AA90KFH1_9ACTN</name>
<dbReference type="EC" id="3.2.1.1" evidence="4 12"/>
<comment type="cofactor">
    <cofactor evidence="2">
        <name>Ca(2+)</name>
        <dbReference type="ChEBI" id="CHEBI:29108"/>
    </cofactor>
</comment>
<dbReference type="Gene3D" id="2.60.40.1180">
    <property type="entry name" value="Golgi alpha-mannosidase II"/>
    <property type="match status" value="1"/>
</dbReference>
<dbReference type="GO" id="GO:0005975">
    <property type="term" value="P:carbohydrate metabolic process"/>
    <property type="evidence" value="ECO:0007669"/>
    <property type="project" value="InterPro"/>
</dbReference>
<dbReference type="Pfam" id="PF02806">
    <property type="entry name" value="Alpha-amylase_C"/>
    <property type="match status" value="1"/>
</dbReference>
<dbReference type="InterPro" id="IPR013780">
    <property type="entry name" value="Glyco_hydro_b"/>
</dbReference>
<dbReference type="InterPro" id="IPR031319">
    <property type="entry name" value="A-amylase_C"/>
</dbReference>
<comment type="catalytic activity">
    <reaction evidence="1 12">
        <text>Endohydrolysis of (1-&gt;4)-alpha-D-glucosidic linkages in polysaccharides containing three or more (1-&gt;4)-alpha-linked D-glucose units.</text>
        <dbReference type="EC" id="3.2.1.1"/>
    </reaction>
</comment>
<dbReference type="InterPro" id="IPR017853">
    <property type="entry name" value="GH"/>
</dbReference>
<dbReference type="InterPro" id="IPR006048">
    <property type="entry name" value="A-amylase/branching_C"/>
</dbReference>
<dbReference type="InterPro" id="IPR013783">
    <property type="entry name" value="Ig-like_fold"/>
</dbReference>
<dbReference type="RefSeq" id="WP_271313540.1">
    <property type="nucleotide sequence ID" value="NZ_JABXJJ020000006.1"/>
</dbReference>
<dbReference type="Gene3D" id="2.60.40.10">
    <property type="entry name" value="Immunoglobulins"/>
    <property type="match status" value="1"/>
</dbReference>
<accession>A0AA90KFH1</accession>
<dbReference type="SMART" id="SM00642">
    <property type="entry name" value="Aamy"/>
    <property type="match status" value="1"/>
</dbReference>
<dbReference type="PRINTS" id="PR00110">
    <property type="entry name" value="ALPHAAMYLASE"/>
</dbReference>
<dbReference type="InterPro" id="IPR002044">
    <property type="entry name" value="CBM20"/>
</dbReference>
<dbReference type="FunFam" id="2.60.40.10:FF:000552">
    <property type="entry name" value="Related to glucoamylase"/>
    <property type="match status" value="1"/>
</dbReference>
<sequence>MLGNRSRRRPVRRTVMAGCAAVSLAFAALAAVPGATAVAAPVPAPAVTAPHDGSHDVSANLFEWNWPSVASECADVLGPDGYGSVEVAPPQDSISVSGHPWWEVYQPTDYNLTSRMGDAAQFQSMVTACHNAGVKVIVDAVINHMTGQGSASYGGASFTKYDYPGIYQSQDFHHYPNDCGNSDGTIHDSDWTSSTRNVWNCELVGLADLNTGSSYVQGELAGYLNSLTAMGVDGFRVDSAKQIDPADLAAVESRLTGSPQMYQEVIYGADDVVQPSQYYGDGDVLDFQFGIYLKQEFGSGNISALENFGDSWSGMNPSDKALAFVTNHDTERNGNSLSYKDGADYTLANVFMLAWNYGTPQVYSGFTFNNSDDSPPADSTGHVTDTSCGNGWTCFDRDPAMVGMVGWHNAVGSAAVGNWWSDGSNRIAFSRGSAGFVAINKESGDFSRTFATGLPAGTYCDVVHGTVTGGTCDGPTVTVDSAGDATADVPGMSAVAIDADSLVSGGGTTPPPPSAVNVDFKVNATTTFGQNVYVTGSVAALGGWDTGKAIPLSSAAYPVWDATVQLPADTAVQYKYIMKNPDGSVTWESGDNNVLTTGTSAMTRNDTWH</sequence>
<gene>
    <name evidence="15" type="ORF">POF50_006050</name>
</gene>
<dbReference type="AlphaFoldDB" id="A0AA90KFH1"/>
<dbReference type="PROSITE" id="PS51318">
    <property type="entry name" value="TAT"/>
    <property type="match status" value="1"/>
</dbReference>
<evidence type="ECO:0000256" key="7">
    <source>
        <dbReference type="ARBA" id="ARBA00022801"/>
    </source>
</evidence>
<keyword evidence="7 12" id="KW-0378">Hydrolase</keyword>
<dbReference type="InterPro" id="IPR006047">
    <property type="entry name" value="GH13_cat_dom"/>
</dbReference>
<dbReference type="InterPro" id="IPR006311">
    <property type="entry name" value="TAT_signal"/>
</dbReference>
<dbReference type="SUPFAM" id="SSF49452">
    <property type="entry name" value="Starch-binding domain-like"/>
    <property type="match status" value="1"/>
</dbReference>
<keyword evidence="6" id="KW-0479">Metal-binding</keyword>
<proteinExistence type="inferred from homology"/>
<feature type="signal peptide" evidence="13">
    <location>
        <begin position="1"/>
        <end position="30"/>
    </location>
</feature>
<organism evidence="15">
    <name type="scientific">Streptantibioticus silvisoli</name>
    <dbReference type="NCBI Taxonomy" id="2705255"/>
    <lineage>
        <taxon>Bacteria</taxon>
        <taxon>Bacillati</taxon>
        <taxon>Actinomycetota</taxon>
        <taxon>Actinomycetes</taxon>
        <taxon>Kitasatosporales</taxon>
        <taxon>Streptomycetaceae</taxon>
        <taxon>Streptantibioticus</taxon>
    </lineage>
</organism>
<evidence type="ECO:0000256" key="4">
    <source>
        <dbReference type="ARBA" id="ARBA00012595"/>
    </source>
</evidence>
<dbReference type="CDD" id="cd11317">
    <property type="entry name" value="AmyAc_bac_euk_AmyA"/>
    <property type="match status" value="1"/>
</dbReference>
<evidence type="ECO:0000256" key="9">
    <source>
        <dbReference type="ARBA" id="ARBA00023277"/>
    </source>
</evidence>
<evidence type="ECO:0000256" key="2">
    <source>
        <dbReference type="ARBA" id="ARBA00001913"/>
    </source>
</evidence>
<dbReference type="PANTHER" id="PTHR43447">
    <property type="entry name" value="ALPHA-AMYLASE"/>
    <property type="match status" value="1"/>
</dbReference>
<dbReference type="SUPFAM" id="SSF51445">
    <property type="entry name" value="(Trans)glycosidases"/>
    <property type="match status" value="1"/>
</dbReference>
<dbReference type="Gene3D" id="3.20.20.80">
    <property type="entry name" value="Glycosidases"/>
    <property type="match status" value="1"/>
</dbReference>
<keyword evidence="10 12" id="KW-0326">Glycosidase</keyword>
<dbReference type="SMART" id="SM01065">
    <property type="entry name" value="CBM_2"/>
    <property type="match status" value="1"/>
</dbReference>